<evidence type="ECO:0000256" key="1">
    <source>
        <dbReference type="SAM" id="MobiDB-lite"/>
    </source>
</evidence>
<keyword evidence="2" id="KW-0732">Signal</keyword>
<feature type="region of interest" description="Disordered" evidence="1">
    <location>
        <begin position="748"/>
        <end position="776"/>
    </location>
</feature>
<gene>
    <name evidence="3" type="ORF">PARMNEM_LOCUS10234</name>
</gene>
<keyword evidence="4" id="KW-1185">Reference proteome</keyword>
<dbReference type="AlphaFoldDB" id="A0AAV1L3A2"/>
<evidence type="ECO:0000313" key="4">
    <source>
        <dbReference type="Proteomes" id="UP001314205"/>
    </source>
</evidence>
<feature type="compositionally biased region" description="Low complexity" evidence="1">
    <location>
        <begin position="758"/>
        <end position="767"/>
    </location>
</feature>
<feature type="compositionally biased region" description="Basic and acidic residues" evidence="1">
    <location>
        <begin position="168"/>
        <end position="187"/>
    </location>
</feature>
<name>A0AAV1L3A2_9NEOP</name>
<comment type="caution">
    <text evidence="3">The sequence shown here is derived from an EMBL/GenBank/DDBJ whole genome shotgun (WGS) entry which is preliminary data.</text>
</comment>
<proteinExistence type="predicted"/>
<feature type="compositionally biased region" description="Basic and acidic residues" evidence="1">
    <location>
        <begin position="589"/>
        <end position="603"/>
    </location>
</feature>
<feature type="region of interest" description="Disordered" evidence="1">
    <location>
        <begin position="318"/>
        <end position="340"/>
    </location>
</feature>
<feature type="chain" id="PRO_5043740661" evidence="2">
    <location>
        <begin position="18"/>
        <end position="776"/>
    </location>
</feature>
<dbReference type="EMBL" id="CAVLGL010000084">
    <property type="protein sequence ID" value="CAK1589783.1"/>
    <property type="molecule type" value="Genomic_DNA"/>
</dbReference>
<evidence type="ECO:0000256" key="2">
    <source>
        <dbReference type="SAM" id="SignalP"/>
    </source>
</evidence>
<feature type="region of interest" description="Disordered" evidence="1">
    <location>
        <begin position="580"/>
        <end position="616"/>
    </location>
</feature>
<feature type="region of interest" description="Disordered" evidence="1">
    <location>
        <begin position="694"/>
        <end position="716"/>
    </location>
</feature>
<evidence type="ECO:0000313" key="3">
    <source>
        <dbReference type="EMBL" id="CAK1589783.1"/>
    </source>
</evidence>
<accession>A0AAV1L3A2</accession>
<organism evidence="3 4">
    <name type="scientific">Parnassius mnemosyne</name>
    <name type="common">clouded apollo</name>
    <dbReference type="NCBI Taxonomy" id="213953"/>
    <lineage>
        <taxon>Eukaryota</taxon>
        <taxon>Metazoa</taxon>
        <taxon>Ecdysozoa</taxon>
        <taxon>Arthropoda</taxon>
        <taxon>Hexapoda</taxon>
        <taxon>Insecta</taxon>
        <taxon>Pterygota</taxon>
        <taxon>Neoptera</taxon>
        <taxon>Endopterygota</taxon>
        <taxon>Lepidoptera</taxon>
        <taxon>Glossata</taxon>
        <taxon>Ditrysia</taxon>
        <taxon>Papilionoidea</taxon>
        <taxon>Papilionidae</taxon>
        <taxon>Parnassiinae</taxon>
        <taxon>Parnassini</taxon>
        <taxon>Parnassius</taxon>
        <taxon>Driopa</taxon>
    </lineage>
</organism>
<dbReference type="Proteomes" id="UP001314205">
    <property type="component" value="Unassembled WGS sequence"/>
</dbReference>
<feature type="compositionally biased region" description="Low complexity" evidence="1">
    <location>
        <begin position="153"/>
        <end position="165"/>
    </location>
</feature>
<feature type="region of interest" description="Disordered" evidence="1">
    <location>
        <begin position="111"/>
        <end position="210"/>
    </location>
</feature>
<dbReference type="InterPro" id="IPR031734">
    <property type="entry name" value="MBF2"/>
</dbReference>
<feature type="compositionally biased region" description="Polar residues" evidence="1">
    <location>
        <begin position="188"/>
        <end position="203"/>
    </location>
</feature>
<feature type="compositionally biased region" description="Polar residues" evidence="1">
    <location>
        <begin position="694"/>
        <end position="703"/>
    </location>
</feature>
<reference evidence="3 4" key="1">
    <citation type="submission" date="2023-11" db="EMBL/GenBank/DDBJ databases">
        <authorList>
            <person name="Hedman E."/>
            <person name="Englund M."/>
            <person name="Stromberg M."/>
            <person name="Nyberg Akerstrom W."/>
            <person name="Nylinder S."/>
            <person name="Jareborg N."/>
            <person name="Kallberg Y."/>
            <person name="Kronander E."/>
        </authorList>
    </citation>
    <scope>NUCLEOTIDE SEQUENCE [LARGE SCALE GENOMIC DNA]</scope>
</reference>
<feature type="compositionally biased region" description="Polar residues" evidence="1">
    <location>
        <begin position="604"/>
        <end position="616"/>
    </location>
</feature>
<protein>
    <submittedName>
        <fullName evidence="3">Uncharacterized protein</fullName>
    </submittedName>
</protein>
<sequence>MDAKIWVLLAIVITVQCRDITEGSINGGHKIYDENKQASPALWRRIENVTIAANESEIISGIIVTDLREEKDGDAKIVEGGEGQNNVTIELKSPAVLRGFDFHIEAYAIPKSQQKSTEHEIKTFPSDKSTENSKPETSLNTDASIPISLAKNEISSSSESSIESSTNIEKKINQRQNRDTEKIDKSTQETNPAQSFTDKSTTIVPEGRESHTLVNKYTSTQVPEQRHDFHVPKLQLHEFSRMPESTARNVPISDLKKMEDTNYNRDHEIYGDNKRYTHVDYPQFTNNRDNNELPVPAIVNIEMPTIENNNKNKNLRKKRDLGNEQHNPVINDKEGLTSFPQRLTNDDNTAEIYKSNSQTEESINAATTKSERITEKQGNLQNNSEVTDSVKTDNSANVSKLIEDNNRNIRDTTMVNTNDKKETLLSPIDILDDSKYPITTFTATSDKPKMDQQNALKINDNNKVPQSNLKIPTVLHSDTDDSVNDDNTTVVTVETEDMERNSRDTVSDTKNEMLSFTKVLKPTNNINITSNQNKSVLTTNLENFKLGQVTGETTIEPHENIDVPVEFKYGVSDSAHLVNLTTDASQRSKQNERKTRDTKEVNKTDNNNNEKLSPNTDMDVSAEITTKTQKMNTGNIDSKSAITSKIEAKKTITDKDEKLQQIPIVATVLNTTESKINPKFAMKNIPQQFTKTVSVKENSQSPKTPRDIKETDTVGPKNASIEELNSDIPRKDIKVSYTDSTFIVTPARSNKEQAKILKNTSENNNNESTEKSVPRE</sequence>
<dbReference type="Pfam" id="PF15868">
    <property type="entry name" value="MBF2"/>
    <property type="match status" value="1"/>
</dbReference>
<feature type="signal peptide" evidence="2">
    <location>
        <begin position="1"/>
        <end position="17"/>
    </location>
</feature>